<dbReference type="EMBL" id="VDFR01000112">
    <property type="protein sequence ID" value="TNC39879.1"/>
    <property type="molecule type" value="Genomic_DNA"/>
</dbReference>
<dbReference type="AlphaFoldDB" id="A0A5C4MHL9"/>
<gene>
    <name evidence="3" type="ORF">FHE65_21925</name>
    <name evidence="2" type="ORF">FHE65_23650</name>
</gene>
<reference evidence="2 4" key="1">
    <citation type="submission" date="2019-05" db="EMBL/GenBank/DDBJ databases">
        <title>Mumia sp. nov., isolated from the intestinal contents of plateau pika (Ochotona curzoniae) in the Qinghai-Tibet plateau of China.</title>
        <authorList>
            <person name="Tian Z."/>
        </authorList>
    </citation>
    <scope>NUCLEOTIDE SEQUENCE [LARGE SCALE GENOMIC DNA]</scope>
    <source>
        <strain evidence="4">527</strain>
        <strain evidence="2">Z527</strain>
    </source>
</reference>
<dbReference type="OrthoDB" id="5125415at2"/>
<proteinExistence type="predicted"/>
<accession>A0A5C4MHL9</accession>
<evidence type="ECO:0000313" key="2">
    <source>
        <dbReference type="EMBL" id="TNC39879.1"/>
    </source>
</evidence>
<dbReference type="Pfam" id="PF13563">
    <property type="entry name" value="2_5_RNA_ligase2"/>
    <property type="match status" value="1"/>
</dbReference>
<comment type="caution">
    <text evidence="2">The sequence shown here is derived from an EMBL/GenBank/DDBJ whole genome shotgun (WGS) entry which is preliminary data.</text>
</comment>
<evidence type="ECO:0000313" key="3">
    <source>
        <dbReference type="EMBL" id="TNC41761.1"/>
    </source>
</evidence>
<dbReference type="GO" id="GO:0016874">
    <property type="term" value="F:ligase activity"/>
    <property type="evidence" value="ECO:0007669"/>
    <property type="project" value="UniProtKB-KW"/>
</dbReference>
<dbReference type="InterPro" id="IPR009097">
    <property type="entry name" value="Cyclic_Pdiesterase"/>
</dbReference>
<dbReference type="Proteomes" id="UP000306740">
    <property type="component" value="Unassembled WGS sequence"/>
</dbReference>
<protein>
    <submittedName>
        <fullName evidence="2">2'-5' RNA ligase family protein</fullName>
    </submittedName>
</protein>
<keyword evidence="2" id="KW-0436">Ligase</keyword>
<feature type="region of interest" description="Disordered" evidence="1">
    <location>
        <begin position="1"/>
        <end position="28"/>
    </location>
</feature>
<evidence type="ECO:0000313" key="4">
    <source>
        <dbReference type="Proteomes" id="UP000306740"/>
    </source>
</evidence>
<dbReference type="SUPFAM" id="SSF55144">
    <property type="entry name" value="LigT-like"/>
    <property type="match status" value="1"/>
</dbReference>
<name>A0A5C4MHL9_9ACTN</name>
<dbReference type="Gene3D" id="3.90.1140.10">
    <property type="entry name" value="Cyclic phosphodiesterase"/>
    <property type="match status" value="1"/>
</dbReference>
<sequence length="196" mass="21569">MAGLRAGVPGRRAGLSPVGPARTQPDAGPRTRWCVVTFVEPAPAEFGREAWPLHLTWVPPFDAAEDDVVRALTQVLTASSEDRSALETQTVGEAWFGRRREVRVTELARTERIDVLHRAMLAALADTGVDVRAMRHVRDAFRPHVSAQGERTLALGTVVDLGEVALVAMRPDGDARRRRVVRRWPLDGTEPSADVR</sequence>
<evidence type="ECO:0000256" key="1">
    <source>
        <dbReference type="SAM" id="MobiDB-lite"/>
    </source>
</evidence>
<dbReference type="EMBL" id="VDFR01000103">
    <property type="protein sequence ID" value="TNC41761.1"/>
    <property type="molecule type" value="Genomic_DNA"/>
</dbReference>
<organism evidence="2 4">
    <name type="scientific">Mumia zhuanghuii</name>
    <dbReference type="NCBI Taxonomy" id="2585211"/>
    <lineage>
        <taxon>Bacteria</taxon>
        <taxon>Bacillati</taxon>
        <taxon>Actinomycetota</taxon>
        <taxon>Actinomycetes</taxon>
        <taxon>Propionibacteriales</taxon>
        <taxon>Nocardioidaceae</taxon>
        <taxon>Mumia</taxon>
    </lineage>
</organism>